<name>A0ABZ0Z2N5_9CAUD</name>
<accession>A0ABZ0Z2N5</accession>
<sequence length="257" mass="29623">MKQLYKKLYEAINTGIQKALVLDDEDDISINYQYKKISNSANLMSYYVSEFLNSDDPDYYFDIILKTYLNTDKKYKAKKIEELTQITEKIIEINKMSEHCMSWIDMSDIITVILQNNDEIPFSENINDVEFIKIKNDSKDIILHKKLKESPKALAWLSADGTCHPAFEYCESLHINGYNGYLPSIDELRFLFDNADIIQYILKNVGFTGQFSQFGLSLVWTSSEASETGVYVFSLGGVVDVANKINYHIFALPLFEK</sequence>
<organism evidence="1 2">
    <name type="scientific">phage Lak_Megaphage_Sonny</name>
    <dbReference type="NCBI Taxonomy" id="3109229"/>
    <lineage>
        <taxon>Viruses</taxon>
        <taxon>Duplodnaviria</taxon>
        <taxon>Heunggongvirae</taxon>
        <taxon>Uroviricota</taxon>
        <taxon>Caudoviricetes</taxon>
        <taxon>Caudoviricetes code 15 clade</taxon>
    </lineage>
</organism>
<evidence type="ECO:0000313" key="1">
    <source>
        <dbReference type="EMBL" id="WQJ53408.1"/>
    </source>
</evidence>
<protein>
    <submittedName>
        <fullName evidence="1">Uncharacterized protein</fullName>
    </submittedName>
</protein>
<keyword evidence="2" id="KW-1185">Reference proteome</keyword>
<proteinExistence type="predicted"/>
<evidence type="ECO:0000313" key="2">
    <source>
        <dbReference type="Proteomes" id="UP001358193"/>
    </source>
</evidence>
<dbReference type="EMBL" id="OR769223">
    <property type="protein sequence ID" value="WQJ53408.1"/>
    <property type="molecule type" value="Genomic_DNA"/>
</dbReference>
<dbReference type="Proteomes" id="UP001358193">
    <property type="component" value="Segment"/>
</dbReference>
<reference evidence="1 2" key="1">
    <citation type="submission" date="2023-11" db="EMBL/GenBank/DDBJ databases">
        <authorList>
            <person name="Cook R."/>
            <person name="Crisci M."/>
            <person name="Pye H."/>
            <person name="Adriaenssens E."/>
            <person name="Santini J."/>
        </authorList>
    </citation>
    <scope>NUCLEOTIDE SEQUENCE [LARGE SCALE GENOMIC DNA]</scope>
    <source>
        <strain evidence="1">Lak_Megaphage_Sonny</strain>
    </source>
</reference>